<evidence type="ECO:0000256" key="12">
    <source>
        <dbReference type="ARBA" id="ARBA00023136"/>
    </source>
</evidence>
<evidence type="ECO:0000313" key="21">
    <source>
        <dbReference type="Proteomes" id="UP000011682"/>
    </source>
</evidence>
<dbReference type="Pfam" id="PF00211">
    <property type="entry name" value="Guanylate_cyc"/>
    <property type="match status" value="1"/>
</dbReference>
<sequence>MKRWRPVARVLRHPDLLPTFRGMLLGLAALILVSELALGEGLTVRCLAPVLFVFSTLLPVHSSWWWGGGTVGVLLLPVLVGPQGEGSLVLLVLGFALLGGVGTRRVLLSAEWSLASREVLGTLLSSDRHARPEQVLRETLDLIREVTGARSIAALRQLDEVSAETLVALPEPVLSHALNSPRLFADALSGDRCLYHHDYARVSGASRFLLAEGVRSLVVLPLRWSLQGGAESSQGAILLTWHRRAHLHAHLRRFVEVLGDGLRTLLRFTEDRLRYERLQARYGAILETVPQGVVFVEASGEQGWVNQVAGELLGLAPGPVEPVRLAQAMAELRARTSNPEEIAAKGARLFTQPQADIRDWIWTFQEPRELVLRVSSTPTHVRDVPGRLWLLDDITIAWRARQARREAEAALLEEKEKADQLLLNILPQAVARKLKQETRTIADGFADASILFADLVGFTHLAERVSPKGLVYLLNELFSAFDQLTEKHGLEKIKTIGDAYMVAGGLPLPRADHVGSIAEMALDMMAFLEDFNARREEPLRLRIGIDTGPVVAGVIGTKKFSYDLWGDTVNTASRMESHGLPGRIHVTHATYERLCDKYLFTERGRIPIKGKGEMTTYLLEGRKN</sequence>
<evidence type="ECO:0000256" key="18">
    <source>
        <dbReference type="SAM" id="Phobius"/>
    </source>
</evidence>
<evidence type="ECO:0000313" key="20">
    <source>
        <dbReference type="EMBL" id="EPX59091.1"/>
    </source>
</evidence>
<dbReference type="InterPro" id="IPR050401">
    <property type="entry name" value="Cyclic_nucleotide_synthase"/>
</dbReference>
<evidence type="ECO:0000256" key="16">
    <source>
        <dbReference type="ARBA" id="ARBA00064436"/>
    </source>
</evidence>
<dbReference type="PANTHER" id="PTHR11920:SF335">
    <property type="entry name" value="GUANYLATE CYCLASE"/>
    <property type="match status" value="1"/>
</dbReference>
<evidence type="ECO:0000256" key="17">
    <source>
        <dbReference type="RuleBase" id="RU000405"/>
    </source>
</evidence>
<accession>S9P7H8</accession>
<keyword evidence="7" id="KW-0547">Nucleotide-binding</keyword>
<evidence type="ECO:0000256" key="15">
    <source>
        <dbReference type="ARBA" id="ARBA00032637"/>
    </source>
</evidence>
<dbReference type="AlphaFoldDB" id="S9P7H8"/>
<dbReference type="InterPro" id="IPR001054">
    <property type="entry name" value="A/G_cyclase"/>
</dbReference>
<comment type="subunit">
    <text evidence="16">Homodimer. Can also exist as monomer.</text>
</comment>
<name>S9P7H8_CYSF2</name>
<dbReference type="GO" id="GO:0004016">
    <property type="term" value="F:adenylate cyclase activity"/>
    <property type="evidence" value="ECO:0007669"/>
    <property type="project" value="UniProtKB-EC"/>
</dbReference>
<comment type="caution">
    <text evidence="20">The sequence shown here is derived from an EMBL/GenBank/DDBJ whole genome shotgun (WGS) entry which is preliminary data.</text>
</comment>
<dbReference type="InterPro" id="IPR029787">
    <property type="entry name" value="Nucleotide_cyclase"/>
</dbReference>
<keyword evidence="21" id="KW-1185">Reference proteome</keyword>
<evidence type="ECO:0000256" key="5">
    <source>
        <dbReference type="ARBA" id="ARBA00022692"/>
    </source>
</evidence>
<gene>
    <name evidence="20" type="ORF">D187_003468</name>
</gene>
<dbReference type="InterPro" id="IPR035965">
    <property type="entry name" value="PAS-like_dom_sf"/>
</dbReference>
<comment type="subcellular location">
    <subcellularLocation>
        <location evidence="2">Membrane</location>
    </subcellularLocation>
</comment>
<dbReference type="SUPFAM" id="SSF55073">
    <property type="entry name" value="Nucleotide cyclase"/>
    <property type="match status" value="1"/>
</dbReference>
<feature type="domain" description="Guanylate cyclase" evidence="19">
    <location>
        <begin position="449"/>
        <end position="576"/>
    </location>
</feature>
<dbReference type="FunFam" id="3.30.70.1230:FF:000033">
    <property type="entry name" value="Adenylate cyclase"/>
    <property type="match status" value="1"/>
</dbReference>
<dbReference type="GO" id="GO:0005524">
    <property type="term" value="F:ATP binding"/>
    <property type="evidence" value="ECO:0007669"/>
    <property type="project" value="UniProtKB-KW"/>
</dbReference>
<proteinExistence type="inferred from homology"/>
<keyword evidence="6" id="KW-0479">Metal-binding</keyword>
<evidence type="ECO:0000256" key="8">
    <source>
        <dbReference type="ARBA" id="ARBA00022840"/>
    </source>
</evidence>
<dbReference type="PANTHER" id="PTHR11920">
    <property type="entry name" value="GUANYLYL CYCLASE"/>
    <property type="match status" value="1"/>
</dbReference>
<evidence type="ECO:0000256" key="6">
    <source>
        <dbReference type="ARBA" id="ARBA00022723"/>
    </source>
</evidence>
<evidence type="ECO:0000256" key="1">
    <source>
        <dbReference type="ARBA" id="ARBA00001593"/>
    </source>
</evidence>
<keyword evidence="11" id="KW-0115">cAMP biosynthesis</keyword>
<evidence type="ECO:0000256" key="14">
    <source>
        <dbReference type="ARBA" id="ARBA00032597"/>
    </source>
</evidence>
<dbReference type="GO" id="GO:0046872">
    <property type="term" value="F:metal ion binding"/>
    <property type="evidence" value="ECO:0007669"/>
    <property type="project" value="UniProtKB-KW"/>
</dbReference>
<dbReference type="eggNOG" id="COG2114">
    <property type="taxonomic scope" value="Bacteria"/>
</dbReference>
<evidence type="ECO:0000256" key="3">
    <source>
        <dbReference type="ARBA" id="ARBA00012201"/>
    </source>
</evidence>
<dbReference type="GO" id="GO:0035556">
    <property type="term" value="P:intracellular signal transduction"/>
    <property type="evidence" value="ECO:0007669"/>
    <property type="project" value="InterPro"/>
</dbReference>
<feature type="transmembrane region" description="Helical" evidence="18">
    <location>
        <begin position="88"/>
        <end position="107"/>
    </location>
</feature>
<evidence type="ECO:0000256" key="2">
    <source>
        <dbReference type="ARBA" id="ARBA00004370"/>
    </source>
</evidence>
<evidence type="ECO:0000256" key="11">
    <source>
        <dbReference type="ARBA" id="ARBA00022998"/>
    </source>
</evidence>
<keyword evidence="13 17" id="KW-0456">Lyase</keyword>
<comment type="similarity">
    <text evidence="17">Belongs to the adenylyl cyclase class-4/guanylyl cyclase family.</text>
</comment>
<evidence type="ECO:0000259" key="19">
    <source>
        <dbReference type="PROSITE" id="PS50125"/>
    </source>
</evidence>
<dbReference type="InterPro" id="IPR018297">
    <property type="entry name" value="A/G_cyclase_CS"/>
</dbReference>
<keyword evidence="5 18" id="KW-0812">Transmembrane</keyword>
<dbReference type="Proteomes" id="UP000011682">
    <property type="component" value="Unassembled WGS sequence"/>
</dbReference>
<dbReference type="CDD" id="cd07302">
    <property type="entry name" value="CHD"/>
    <property type="match status" value="1"/>
</dbReference>
<dbReference type="PROSITE" id="PS50125">
    <property type="entry name" value="GUANYLATE_CYCLASE_2"/>
    <property type="match status" value="1"/>
</dbReference>
<dbReference type="RefSeq" id="WP_002624811.1">
    <property type="nucleotide sequence ID" value="NZ_ANAH02000020.1"/>
</dbReference>
<evidence type="ECO:0000256" key="13">
    <source>
        <dbReference type="ARBA" id="ARBA00023239"/>
    </source>
</evidence>
<feature type="transmembrane region" description="Helical" evidence="18">
    <location>
        <begin position="63"/>
        <end position="81"/>
    </location>
</feature>
<dbReference type="GO" id="GO:0005886">
    <property type="term" value="C:plasma membrane"/>
    <property type="evidence" value="ECO:0007669"/>
    <property type="project" value="UniProtKB-ARBA"/>
</dbReference>
<comment type="catalytic activity">
    <reaction evidence="1">
        <text>ATP = 3',5'-cyclic AMP + diphosphate</text>
        <dbReference type="Rhea" id="RHEA:15389"/>
        <dbReference type="ChEBI" id="CHEBI:30616"/>
        <dbReference type="ChEBI" id="CHEBI:33019"/>
        <dbReference type="ChEBI" id="CHEBI:58165"/>
        <dbReference type="EC" id="4.6.1.1"/>
    </reaction>
</comment>
<keyword evidence="9" id="KW-0460">Magnesium</keyword>
<dbReference type="EMBL" id="ANAH02000020">
    <property type="protein sequence ID" value="EPX59091.1"/>
    <property type="molecule type" value="Genomic_DNA"/>
</dbReference>
<keyword evidence="8" id="KW-0067">ATP-binding</keyword>
<evidence type="ECO:0000256" key="9">
    <source>
        <dbReference type="ARBA" id="ARBA00022842"/>
    </source>
</evidence>
<protein>
    <recommendedName>
        <fullName evidence="4">Adenylate cyclase</fullName>
        <ecNumber evidence="3">4.6.1.1</ecNumber>
    </recommendedName>
    <alternativeName>
        <fullName evidence="14">ATP pyrophosphate-lyase</fullName>
    </alternativeName>
    <alternativeName>
        <fullName evidence="15">Adenylyl cyclase</fullName>
    </alternativeName>
</protein>
<reference evidence="20" key="1">
    <citation type="submission" date="2013-05" db="EMBL/GenBank/DDBJ databases">
        <title>Genome assembly of Cystobacter fuscus DSM 2262.</title>
        <authorList>
            <person name="Sharma G."/>
            <person name="Khatri I."/>
            <person name="Kaur C."/>
            <person name="Mayilraj S."/>
            <person name="Subramanian S."/>
        </authorList>
    </citation>
    <scope>NUCLEOTIDE SEQUENCE [LARGE SCALE GENOMIC DNA]</scope>
    <source>
        <strain evidence="20">DSM 2262</strain>
    </source>
</reference>
<evidence type="ECO:0000256" key="10">
    <source>
        <dbReference type="ARBA" id="ARBA00022989"/>
    </source>
</evidence>
<keyword evidence="10 18" id="KW-1133">Transmembrane helix</keyword>
<evidence type="ECO:0000256" key="4">
    <source>
        <dbReference type="ARBA" id="ARBA00021420"/>
    </source>
</evidence>
<dbReference type="PROSITE" id="PS00452">
    <property type="entry name" value="GUANYLATE_CYCLASE_1"/>
    <property type="match status" value="1"/>
</dbReference>
<evidence type="ECO:0000256" key="7">
    <source>
        <dbReference type="ARBA" id="ARBA00022741"/>
    </source>
</evidence>
<dbReference type="GO" id="GO:0006171">
    <property type="term" value="P:cAMP biosynthetic process"/>
    <property type="evidence" value="ECO:0007669"/>
    <property type="project" value="UniProtKB-KW"/>
</dbReference>
<dbReference type="Gene3D" id="3.30.70.1230">
    <property type="entry name" value="Nucleotide cyclase"/>
    <property type="match status" value="1"/>
</dbReference>
<dbReference type="Gene3D" id="3.30.450.20">
    <property type="entry name" value="PAS domain"/>
    <property type="match status" value="1"/>
</dbReference>
<dbReference type="EC" id="4.6.1.1" evidence="3"/>
<dbReference type="SUPFAM" id="SSF55785">
    <property type="entry name" value="PYP-like sensor domain (PAS domain)"/>
    <property type="match status" value="1"/>
</dbReference>
<dbReference type="SMART" id="SM00044">
    <property type="entry name" value="CYCc"/>
    <property type="match status" value="1"/>
</dbReference>
<dbReference type="eggNOG" id="COG5002">
    <property type="taxonomic scope" value="Bacteria"/>
</dbReference>
<keyword evidence="12 18" id="KW-0472">Membrane</keyword>
<organism evidence="20 21">
    <name type="scientific">Cystobacter fuscus (strain ATCC 25194 / DSM 2262 / NBRC 100088 / M29)</name>
    <dbReference type="NCBI Taxonomy" id="1242864"/>
    <lineage>
        <taxon>Bacteria</taxon>
        <taxon>Pseudomonadati</taxon>
        <taxon>Myxococcota</taxon>
        <taxon>Myxococcia</taxon>
        <taxon>Myxococcales</taxon>
        <taxon>Cystobacterineae</taxon>
        <taxon>Archangiaceae</taxon>
        <taxon>Cystobacter</taxon>
    </lineage>
</organism>